<dbReference type="EMBL" id="VRVR01000029">
    <property type="protein sequence ID" value="KAF0852552.1"/>
    <property type="molecule type" value="Genomic_DNA"/>
</dbReference>
<keyword evidence="7" id="KW-0675">Receptor</keyword>
<keyword evidence="5 9" id="KW-1133">Transmembrane helix</keyword>
<evidence type="ECO:0000256" key="8">
    <source>
        <dbReference type="SAM" id="MobiDB-lite"/>
    </source>
</evidence>
<feature type="transmembrane region" description="Helical" evidence="9">
    <location>
        <begin position="446"/>
        <end position="471"/>
    </location>
</feature>
<feature type="transmembrane region" description="Helical" evidence="9">
    <location>
        <begin position="179"/>
        <end position="201"/>
    </location>
</feature>
<feature type="transmembrane region" description="Helical" evidence="9">
    <location>
        <begin position="492"/>
        <end position="518"/>
    </location>
</feature>
<evidence type="ECO:0000256" key="4">
    <source>
        <dbReference type="ARBA" id="ARBA00022692"/>
    </source>
</evidence>
<feature type="transmembrane region" description="Helical" evidence="9">
    <location>
        <begin position="119"/>
        <end position="138"/>
    </location>
</feature>
<gene>
    <name evidence="10" type="ORF">ANDGO_04057</name>
</gene>
<organism evidence="10 11">
    <name type="scientific">Andalucia godoyi</name>
    <name type="common">Flagellate</name>
    <dbReference type="NCBI Taxonomy" id="505711"/>
    <lineage>
        <taxon>Eukaryota</taxon>
        <taxon>Discoba</taxon>
        <taxon>Jakobida</taxon>
        <taxon>Andalucina</taxon>
        <taxon>Andaluciidae</taxon>
        <taxon>Andalucia</taxon>
    </lineage>
</organism>
<feature type="transmembrane region" description="Helical" evidence="9">
    <location>
        <begin position="354"/>
        <end position="375"/>
    </location>
</feature>
<dbReference type="InterPro" id="IPR026612">
    <property type="entry name" value="STRA6-like"/>
</dbReference>
<dbReference type="Pfam" id="PF14752">
    <property type="entry name" value="RBP_receptor"/>
    <property type="match status" value="1"/>
</dbReference>
<feature type="transmembrane region" description="Helical" evidence="9">
    <location>
        <begin position="213"/>
        <end position="231"/>
    </location>
</feature>
<keyword evidence="4 9" id="KW-0812">Transmembrane</keyword>
<comment type="caution">
    <text evidence="10">The sequence shown here is derived from an EMBL/GenBank/DDBJ whole genome shotgun (WGS) entry which is preliminary data.</text>
</comment>
<evidence type="ECO:0000256" key="1">
    <source>
        <dbReference type="ARBA" id="ARBA00004651"/>
    </source>
</evidence>
<keyword evidence="2" id="KW-0813">Transport</keyword>
<dbReference type="PANTHER" id="PTHR21444">
    <property type="entry name" value="COILED-COIL DOMAIN-CONTAINING PROTEIN 180"/>
    <property type="match status" value="1"/>
</dbReference>
<dbReference type="GO" id="GO:0038023">
    <property type="term" value="F:signaling receptor activity"/>
    <property type="evidence" value="ECO:0007669"/>
    <property type="project" value="InterPro"/>
</dbReference>
<feature type="transmembrane region" description="Helical" evidence="9">
    <location>
        <begin position="416"/>
        <end position="440"/>
    </location>
</feature>
<evidence type="ECO:0000256" key="2">
    <source>
        <dbReference type="ARBA" id="ARBA00022448"/>
    </source>
</evidence>
<evidence type="ECO:0000256" key="9">
    <source>
        <dbReference type="SAM" id="Phobius"/>
    </source>
</evidence>
<dbReference type="Proteomes" id="UP000799049">
    <property type="component" value="Unassembled WGS sequence"/>
</dbReference>
<feature type="compositionally biased region" description="Basic and acidic residues" evidence="8">
    <location>
        <begin position="61"/>
        <end position="77"/>
    </location>
</feature>
<evidence type="ECO:0000313" key="10">
    <source>
        <dbReference type="EMBL" id="KAF0852552.1"/>
    </source>
</evidence>
<dbReference type="OrthoDB" id="2376984at2759"/>
<reference evidence="10" key="1">
    <citation type="submission" date="2019-09" db="EMBL/GenBank/DDBJ databases">
        <title>The Mitochondrial Proteome of the Jakobid, Andalucia godoyi, a Protist With the Most Gene-Rich and Bacteria-Like Mitochondrial Genome.</title>
        <authorList>
            <person name="Gray M.W."/>
            <person name="Burger G."/>
            <person name="Derelle R."/>
            <person name="Klimes V."/>
            <person name="Leger M."/>
            <person name="Sarrasin M."/>
            <person name="Vlcek C."/>
            <person name="Roger A.J."/>
            <person name="Elias M."/>
            <person name="Lang B.F."/>
        </authorList>
    </citation>
    <scope>NUCLEOTIDE SEQUENCE</scope>
    <source>
        <strain evidence="10">And28</strain>
    </source>
</reference>
<evidence type="ECO:0000256" key="6">
    <source>
        <dbReference type="ARBA" id="ARBA00023136"/>
    </source>
</evidence>
<dbReference type="PANTHER" id="PTHR21444:SF15">
    <property type="entry name" value="RECEPTOR FOR RETINOL UPTAKE STRA6"/>
    <property type="match status" value="1"/>
</dbReference>
<dbReference type="GO" id="GO:0005886">
    <property type="term" value="C:plasma membrane"/>
    <property type="evidence" value="ECO:0007669"/>
    <property type="project" value="UniProtKB-SubCell"/>
</dbReference>
<feature type="compositionally biased region" description="Polar residues" evidence="8">
    <location>
        <begin position="35"/>
        <end position="53"/>
    </location>
</feature>
<evidence type="ECO:0000256" key="5">
    <source>
        <dbReference type="ARBA" id="ARBA00022989"/>
    </source>
</evidence>
<feature type="region of interest" description="Disordered" evidence="8">
    <location>
        <begin position="27"/>
        <end position="77"/>
    </location>
</feature>
<evidence type="ECO:0000256" key="7">
    <source>
        <dbReference type="ARBA" id="ARBA00023170"/>
    </source>
</evidence>
<proteinExistence type="predicted"/>
<keyword evidence="3" id="KW-1003">Cell membrane</keyword>
<evidence type="ECO:0000256" key="3">
    <source>
        <dbReference type="ARBA" id="ARBA00022475"/>
    </source>
</evidence>
<protein>
    <submittedName>
        <fullName evidence="10">Mitochondrial RBP_receptor domain-containing protein</fullName>
    </submittedName>
</protein>
<name>A0A8K0AIR9_ANDGO</name>
<feature type="transmembrane region" description="Helical" evidence="9">
    <location>
        <begin position="296"/>
        <end position="319"/>
    </location>
</feature>
<evidence type="ECO:0000313" key="11">
    <source>
        <dbReference type="Proteomes" id="UP000799049"/>
    </source>
</evidence>
<accession>A0A8K0AIR9</accession>
<keyword evidence="6 9" id="KW-0472">Membrane</keyword>
<feature type="transmembrane region" description="Helical" evidence="9">
    <location>
        <begin position="150"/>
        <end position="167"/>
    </location>
</feature>
<sequence>MSVWLFWKLSKSWTFFQKKRQGEITGSRVSHMEESSSQVEIAPRTNSPSSPTVVSEEIVGAEERDPEPGRYPDHGRDHGQEALRIVCAESKTYRAAHNRRIALWSLFSFDLTVERLRTLTIPACIMSGFIVVIVFQVLFRSLFFRTQESVNVFVTSISAGILFVFAYANDVRSGKVASVVFLCFALVTLAIAIFNLVIAGSNSSGSLAGTGDTVLALVFLIIFAVVVAYAIRLSITAFKSVLPTWLAMLGLGTSMFVSKRSAYSTHVRTLLAGKRPIGKGAIASVRLSVRFSMTMLACSLVLVVLGALCIGSCILVATYEVPQFLLDALKAVESLLDVSLDHDFSLSISSLRRALITAVFSASALTIAVAGIIIYRMITLYRERMLLLRKGRYFYGKSSPHVLSASWYPGPQVGHFFLGVTIMFVMLLLLFIPVGLALFVQGVFSYLVLFALNKAGGSLGTWLLSIFLFWICTRWITDESGQTILHLRRHMLFDMVMVCFGAVSCLVNVLIRSIWLLVRFISAIIRLDQTVVPVEHERRDKGFVNYLSMVSLDHYYNSPVALIAEDIFLALHWSARELSTSSALSGNKDYGTVQQRQTISRARLRWKIAYTLLRNPSVVHLRKERKSADTSKTPLQDSATLQPPTDLVEVQIQPV</sequence>
<keyword evidence="11" id="KW-1185">Reference proteome</keyword>
<comment type="subcellular location">
    <subcellularLocation>
        <location evidence="1">Cell membrane</location>
        <topology evidence="1">Multi-pass membrane protein</topology>
    </subcellularLocation>
</comment>
<dbReference type="AlphaFoldDB" id="A0A8K0AIR9"/>